<dbReference type="AlphaFoldDB" id="A0A5B7CJJ6"/>
<evidence type="ECO:0000313" key="2">
    <source>
        <dbReference type="Proteomes" id="UP000324222"/>
    </source>
</evidence>
<gene>
    <name evidence="1" type="ORF">E2C01_002295</name>
</gene>
<name>A0A5B7CJJ6_PORTR</name>
<sequence length="72" mass="7686">MTTPRGRGDAGRAGRAGPLVRLYRAGTLLAGHHRASGEEEGWTSGSISTSLETCRFSQEDVTARQTLIVVTK</sequence>
<evidence type="ECO:0000313" key="1">
    <source>
        <dbReference type="EMBL" id="MPC09679.1"/>
    </source>
</evidence>
<keyword evidence="2" id="KW-1185">Reference proteome</keyword>
<dbReference type="EMBL" id="VSRR010000079">
    <property type="protein sequence ID" value="MPC09679.1"/>
    <property type="molecule type" value="Genomic_DNA"/>
</dbReference>
<reference evidence="1 2" key="1">
    <citation type="submission" date="2019-05" db="EMBL/GenBank/DDBJ databases">
        <title>Another draft genome of Portunus trituberculatus and its Hox gene families provides insights of decapod evolution.</title>
        <authorList>
            <person name="Jeong J.-H."/>
            <person name="Song I."/>
            <person name="Kim S."/>
            <person name="Choi T."/>
            <person name="Kim D."/>
            <person name="Ryu S."/>
            <person name="Kim W."/>
        </authorList>
    </citation>
    <scope>NUCLEOTIDE SEQUENCE [LARGE SCALE GENOMIC DNA]</scope>
    <source>
        <tissue evidence="1">Muscle</tissue>
    </source>
</reference>
<dbReference type="Proteomes" id="UP000324222">
    <property type="component" value="Unassembled WGS sequence"/>
</dbReference>
<protein>
    <submittedName>
        <fullName evidence="1">Uncharacterized protein</fullName>
    </submittedName>
</protein>
<comment type="caution">
    <text evidence="1">The sequence shown here is derived from an EMBL/GenBank/DDBJ whole genome shotgun (WGS) entry which is preliminary data.</text>
</comment>
<proteinExistence type="predicted"/>
<accession>A0A5B7CJJ6</accession>
<organism evidence="1 2">
    <name type="scientific">Portunus trituberculatus</name>
    <name type="common">Swimming crab</name>
    <name type="synonym">Neptunus trituberculatus</name>
    <dbReference type="NCBI Taxonomy" id="210409"/>
    <lineage>
        <taxon>Eukaryota</taxon>
        <taxon>Metazoa</taxon>
        <taxon>Ecdysozoa</taxon>
        <taxon>Arthropoda</taxon>
        <taxon>Crustacea</taxon>
        <taxon>Multicrustacea</taxon>
        <taxon>Malacostraca</taxon>
        <taxon>Eumalacostraca</taxon>
        <taxon>Eucarida</taxon>
        <taxon>Decapoda</taxon>
        <taxon>Pleocyemata</taxon>
        <taxon>Brachyura</taxon>
        <taxon>Eubrachyura</taxon>
        <taxon>Portunoidea</taxon>
        <taxon>Portunidae</taxon>
        <taxon>Portuninae</taxon>
        <taxon>Portunus</taxon>
    </lineage>
</organism>